<protein>
    <submittedName>
        <fullName evidence="1">Uncharacterized protein</fullName>
    </submittedName>
</protein>
<sequence>MKRACRIGVLVFIGCVWLAAFLLQEAQIQAASMPFPEEITGSPLHRNECVTTVDDESNDPFTAHIQEFMLTDTRAGVSLYSCINWREGFLKSEGIGKAGSRRAAELVARSNAIKTLLVVNLHSRYTLQDYFSRQTQVQISIQNVLIKNARIEDLPPDPQSLTDARVMATIPFYGVSGLTSFLIDDQELYLQSPAAMPPSSEEIPLEFEDYTGILVDARGISDIRPALLPKIITPDGSIVYEAAQVEKSVLEEQGMIAYVHELTEQTAWRRGANPLVIKPLLLVSTTLTPGMLPAHQQEQEMGRYPLLAQETSPKRRRRRGNNLVVQADDSSGEIPVNVVVSVEDAKKIAKLNQEKELDKQGKYTILIGGEIGGVEGHILERMLARQHAE</sequence>
<gene>
    <name evidence="1" type="ORF">GF339_13385</name>
</gene>
<evidence type="ECO:0000313" key="1">
    <source>
        <dbReference type="EMBL" id="MBD3325571.1"/>
    </source>
</evidence>
<evidence type="ECO:0000313" key="2">
    <source>
        <dbReference type="Proteomes" id="UP000649604"/>
    </source>
</evidence>
<comment type="caution">
    <text evidence="1">The sequence shown here is derived from an EMBL/GenBank/DDBJ whole genome shotgun (WGS) entry which is preliminary data.</text>
</comment>
<reference evidence="1" key="1">
    <citation type="submission" date="2019-11" db="EMBL/GenBank/DDBJ databases">
        <title>Microbial mats filling the niche in hypersaline microbial mats.</title>
        <authorList>
            <person name="Wong H.L."/>
            <person name="Macleod F.I."/>
            <person name="White R.A. III"/>
            <person name="Burns B.P."/>
        </authorList>
    </citation>
    <scope>NUCLEOTIDE SEQUENCE</scope>
    <source>
        <strain evidence="1">Rbin_158</strain>
    </source>
</reference>
<proteinExistence type="predicted"/>
<dbReference type="AlphaFoldDB" id="A0A9D5JXL8"/>
<name>A0A9D5JXL8_9BACT</name>
<dbReference type="Proteomes" id="UP000649604">
    <property type="component" value="Unassembled WGS sequence"/>
</dbReference>
<accession>A0A9D5JXL8</accession>
<organism evidence="1 2">
    <name type="scientific">candidate division KSB3 bacterium</name>
    <dbReference type="NCBI Taxonomy" id="2044937"/>
    <lineage>
        <taxon>Bacteria</taxon>
        <taxon>candidate division KSB3</taxon>
    </lineage>
</organism>
<dbReference type="EMBL" id="WJJP01000433">
    <property type="protein sequence ID" value="MBD3325571.1"/>
    <property type="molecule type" value="Genomic_DNA"/>
</dbReference>